<dbReference type="Proteomes" id="UP001139308">
    <property type="component" value="Unassembled WGS sequence"/>
</dbReference>
<comment type="caution">
    <text evidence="3">The sequence shown here is derived from an EMBL/GenBank/DDBJ whole genome shotgun (WGS) entry which is preliminary data.</text>
</comment>
<feature type="transmembrane region" description="Helical" evidence="2">
    <location>
        <begin position="806"/>
        <end position="827"/>
    </location>
</feature>
<reference evidence="3" key="1">
    <citation type="submission" date="2022-01" db="EMBL/GenBank/DDBJ databases">
        <title>Genome sequence and assembly of Parabukholderia sp. RG36.</title>
        <authorList>
            <person name="Chhetri G."/>
        </authorList>
    </citation>
    <scope>NUCLEOTIDE SEQUENCE</scope>
    <source>
        <strain evidence="3">RG36</strain>
    </source>
</reference>
<gene>
    <name evidence="3" type="ORF">L5014_01590</name>
</gene>
<sequence>MRINVNIPVRLSVDLDAIEHRPADLDAALAAAMARALRRSSAATARAGDPSAIVVHDPTFAWRGANLRSVSADTRQNTEARLARVIQRSARTQTTTPPTGTTATSTSLRRRPWRGWQTLTSINFHAKVGDYLAYVDDSIHSHRADYATLYADYEEQSKWVSLWVVRVDRPYRLSDLSAELSARGTELSRLRTGREDAFWVLSASERDRQRVIQFDSDNLVAGATPDLSGNSRYLRAYGGEVYLMPGAQVIFTLMVLPTITLETYARQGTPVDVEVRNRDLEFLVYQDGFREALRVSWPDFIAAMGDETTTLHISPLEVTAPVLPPTLELLAGNRDLLPPAGPLAYRKRDLFLLKQDTLDTLPEAVRTAVAPLTNPATLALVPDSRWGRWQAGWRGALLSATFALSEDQQFAINHRTHAETVANAIVDLLGHYPDDSLDQITWWSRLDALYTGNFGAYAGAGGVRTMFDLVMGTLEAREGGRWFNALLDKMAATRGDAALHFIQAATASLRYNAHARISQMRADYNAATRTALANRYFPDSGAMWLHQDADQRVARNGVVADAYADYATHARVRHLVEARRAQFDAALETAANQLLADIMAGRVAQDFSNDQFANEAINRAAAAIHLTNDDFDTVNQITSLRVTAIELAVDRGIERYNVTFNVVQKIEGEASWTDIPGTSRTTSELDFEWLLFGWQLGRMGERFEKVGLVIGGIAVIAVAWEAGIIGVLVEAAGGAGTVLTSIVISEILYLATAKHYSLEGFVMAAIDGYLFALTFRFAGIGGRAIALRIGRATMPQIVGGWVAERLFVGVVGGSLGGGAVVFSHGLADTLLRNGPGPSLGQYVHGMTMGAVFGLFGEFVIGPALQGAFRVGGQTVLNTAEDAIRMIRESGVSPARYAAEISEALSAIRQRLATFLEESSVQTIIDGLRERMATLGEGLSAGAIGRRFEFAMFRRVFELADIGMGSVETDGLERLLSTTEAGAARMSQEELLAFLNRVVLDKGRARQLLNALGRLTDERASALIGGGQLDGLASSSNLLHHLTTGDVNRIWDVLAGPSFRLSAADCDAFLGRLAHFNDAQQISALEMLRRPEQLVTPEGIAQALEKGGLDVGVGEGLDRLYGALESAAADTLMRAIPSADAPGYLRWLGAQRQEIVNQLAQDGYLEPLASAPHALDFIGRNGFDSFRALTGAHGPFGTTIAEAVAGFDAFAGALRAFSQDQQDLAVATLLRAGNRVPPDALLYVLQQHLTLDAELQRALDNVYVERSGMTVQEFQRLTGARFDAALRGLYRDDLPFWSELGHAEAIIRHDDVMEMLRQRANRTPFRTFVGRYPGHESAAIDALGRLLARVHALSGGNLQRFEMSELIQALQSATARGPTPIAEIDQIAADIGQAGFPTRTVGSGPRATTFPAAAEEARAYVRLLGDNVTPAQAQTMLTLPADVNVAKVEVAGEGERGPDVLLTTDTGQTIGRESVATRIPTVDRADPLGSLQRNLNSASLSHKIDEYAAGGIYARRGGIRWLRREIDVRIDPSVDGFSYDALLAQMQADGSLAPFLDRVIRDNAGWTNISQIRFYNSQGAMIHAWTP</sequence>
<evidence type="ECO:0000256" key="1">
    <source>
        <dbReference type="SAM" id="MobiDB-lite"/>
    </source>
</evidence>
<feature type="compositionally biased region" description="Low complexity" evidence="1">
    <location>
        <begin position="87"/>
        <end position="107"/>
    </location>
</feature>
<organism evidence="3 4">
    <name type="scientific">Paraburkholderia tagetis</name>
    <dbReference type="NCBI Taxonomy" id="2913261"/>
    <lineage>
        <taxon>Bacteria</taxon>
        <taxon>Pseudomonadati</taxon>
        <taxon>Pseudomonadota</taxon>
        <taxon>Betaproteobacteria</taxon>
        <taxon>Burkholderiales</taxon>
        <taxon>Burkholderiaceae</taxon>
        <taxon>Paraburkholderia</taxon>
    </lineage>
</organism>
<feature type="transmembrane region" description="Helical" evidence="2">
    <location>
        <begin position="764"/>
        <end position="786"/>
    </location>
</feature>
<keyword evidence="2" id="KW-0472">Membrane</keyword>
<proteinExistence type="predicted"/>
<feature type="transmembrane region" description="Helical" evidence="2">
    <location>
        <begin position="735"/>
        <end position="752"/>
    </location>
</feature>
<keyword evidence="4" id="KW-1185">Reference proteome</keyword>
<evidence type="ECO:0000313" key="4">
    <source>
        <dbReference type="Proteomes" id="UP001139308"/>
    </source>
</evidence>
<evidence type="ECO:0000256" key="2">
    <source>
        <dbReference type="SAM" id="Phobius"/>
    </source>
</evidence>
<keyword evidence="2" id="KW-0812">Transmembrane</keyword>
<accession>A0A9X1RNN4</accession>
<feature type="transmembrane region" description="Helical" evidence="2">
    <location>
        <begin position="706"/>
        <end position="729"/>
    </location>
</feature>
<feature type="region of interest" description="Disordered" evidence="1">
    <location>
        <begin position="86"/>
        <end position="107"/>
    </location>
</feature>
<protein>
    <submittedName>
        <fullName evidence="3">Uncharacterized protein</fullName>
    </submittedName>
</protein>
<evidence type="ECO:0000313" key="3">
    <source>
        <dbReference type="EMBL" id="MCG5072064.1"/>
    </source>
</evidence>
<dbReference type="RefSeq" id="WP_238461831.1">
    <property type="nucleotide sequence ID" value="NZ_JAKLJA010000001.1"/>
</dbReference>
<dbReference type="EMBL" id="JAKLJA010000001">
    <property type="protein sequence ID" value="MCG5072064.1"/>
    <property type="molecule type" value="Genomic_DNA"/>
</dbReference>
<name>A0A9X1RNN4_9BURK</name>
<keyword evidence="2" id="KW-1133">Transmembrane helix</keyword>